<dbReference type="KEGG" id="pste:PSTEL_09545"/>
<proteinExistence type="predicted"/>
<dbReference type="AlphaFoldDB" id="A0A089LQX2"/>
<dbReference type="Proteomes" id="UP000029507">
    <property type="component" value="Chromosome"/>
</dbReference>
<dbReference type="RefSeq" id="WP_038694739.1">
    <property type="nucleotide sequence ID" value="NZ_CP009286.1"/>
</dbReference>
<accession>A0A089LQX2</accession>
<gene>
    <name evidence="2" type="ORF">PSTEL_09545</name>
</gene>
<evidence type="ECO:0000313" key="3">
    <source>
        <dbReference type="Proteomes" id="UP000029507"/>
    </source>
</evidence>
<dbReference type="OrthoDB" id="2636340at2"/>
<organism evidence="2 3">
    <name type="scientific">Paenibacillus stellifer</name>
    <dbReference type="NCBI Taxonomy" id="169760"/>
    <lineage>
        <taxon>Bacteria</taxon>
        <taxon>Bacillati</taxon>
        <taxon>Bacillota</taxon>
        <taxon>Bacilli</taxon>
        <taxon>Bacillales</taxon>
        <taxon>Paenibacillaceae</taxon>
        <taxon>Paenibacillus</taxon>
    </lineage>
</organism>
<feature type="region of interest" description="Disordered" evidence="1">
    <location>
        <begin position="1"/>
        <end position="37"/>
    </location>
</feature>
<sequence length="128" mass="14331">MGNFEFLPCPKPQHSRRKPKRGQHTRITNKASKEAKRRASAGTGYLCCERCGVSVPKGWFERAHAVNASQGGGGSKPWDILVLCGPSTETGTCHHWADNTAEGRKWRRAKQGELILYYTAGEGRKYWK</sequence>
<reference evidence="2 3" key="1">
    <citation type="submission" date="2014-08" db="EMBL/GenBank/DDBJ databases">
        <title>Comparative genomics of the Paenibacillus odorifer group.</title>
        <authorList>
            <person name="den Bakker H.C."/>
            <person name="Tsai Y.-C."/>
            <person name="Martin N."/>
            <person name="Korlach J."/>
            <person name="Wiedmann M."/>
        </authorList>
    </citation>
    <scope>NUCLEOTIDE SEQUENCE [LARGE SCALE GENOMIC DNA]</scope>
    <source>
        <strain evidence="2 3">DSM 14472</strain>
    </source>
</reference>
<dbReference type="STRING" id="169760.PSTEL_09545"/>
<keyword evidence="3" id="KW-1185">Reference proteome</keyword>
<evidence type="ECO:0000256" key="1">
    <source>
        <dbReference type="SAM" id="MobiDB-lite"/>
    </source>
</evidence>
<evidence type="ECO:0000313" key="2">
    <source>
        <dbReference type="EMBL" id="AIQ63297.1"/>
    </source>
</evidence>
<dbReference type="HOGENOM" id="CLU_1957421_0_0_9"/>
<dbReference type="EMBL" id="CP009286">
    <property type="protein sequence ID" value="AIQ63297.1"/>
    <property type="molecule type" value="Genomic_DNA"/>
</dbReference>
<name>A0A089LQX2_9BACL</name>
<protein>
    <submittedName>
        <fullName evidence="2">Uncharacterized protein</fullName>
    </submittedName>
</protein>
<feature type="compositionally biased region" description="Basic residues" evidence="1">
    <location>
        <begin position="13"/>
        <end position="24"/>
    </location>
</feature>